<dbReference type="EMBL" id="HBEL01014777">
    <property type="protein sequence ID" value="CAD8410952.1"/>
    <property type="molecule type" value="Transcribed_RNA"/>
</dbReference>
<gene>
    <name evidence="1" type="ORF">PINE0816_LOCUS7075</name>
</gene>
<proteinExistence type="predicted"/>
<reference evidence="1" key="1">
    <citation type="submission" date="2021-01" db="EMBL/GenBank/DDBJ databases">
        <authorList>
            <person name="Corre E."/>
            <person name="Pelletier E."/>
            <person name="Niang G."/>
            <person name="Scheremetjew M."/>
            <person name="Finn R."/>
            <person name="Kale V."/>
            <person name="Holt S."/>
            <person name="Cochrane G."/>
            <person name="Meng A."/>
            <person name="Brown T."/>
            <person name="Cohen L."/>
        </authorList>
    </citation>
    <scope>NUCLEOTIDE SEQUENCE</scope>
    <source>
        <strain evidence="1">CCAP1064/1</strain>
    </source>
</reference>
<evidence type="ECO:0008006" key="2">
    <source>
        <dbReference type="Google" id="ProtNLM"/>
    </source>
</evidence>
<accession>A0A7S0C3M2</accession>
<protein>
    <recommendedName>
        <fullName evidence="2">Gamma carbonic anhydrase family protein</fullName>
    </recommendedName>
</protein>
<dbReference type="CDD" id="cd04645">
    <property type="entry name" value="LbH_gamma_CA_like"/>
    <property type="match status" value="1"/>
</dbReference>
<dbReference type="AlphaFoldDB" id="A0A7S0C3M2"/>
<dbReference type="InterPro" id="IPR050484">
    <property type="entry name" value="Transf_Hexapept/Carb_Anhydrase"/>
</dbReference>
<organism evidence="1">
    <name type="scientific">Proboscia inermis</name>
    <dbReference type="NCBI Taxonomy" id="420281"/>
    <lineage>
        <taxon>Eukaryota</taxon>
        <taxon>Sar</taxon>
        <taxon>Stramenopiles</taxon>
        <taxon>Ochrophyta</taxon>
        <taxon>Bacillariophyta</taxon>
        <taxon>Coscinodiscophyceae</taxon>
        <taxon>Rhizosoleniophycidae</taxon>
        <taxon>Rhizosoleniales</taxon>
        <taxon>Rhizosoleniaceae</taxon>
        <taxon>Proboscia</taxon>
    </lineage>
</organism>
<dbReference type="InterPro" id="IPR047324">
    <property type="entry name" value="LbH_gamma_CA-like"/>
</dbReference>
<dbReference type="PANTHER" id="PTHR13061:SF29">
    <property type="entry name" value="GAMMA CARBONIC ANHYDRASE-LIKE 1, MITOCHONDRIAL-RELATED"/>
    <property type="match status" value="1"/>
</dbReference>
<dbReference type="InterPro" id="IPR011004">
    <property type="entry name" value="Trimer_LpxA-like_sf"/>
</dbReference>
<name>A0A7S0C3M2_9STRA</name>
<evidence type="ECO:0000313" key="1">
    <source>
        <dbReference type="EMBL" id="CAD8410952.1"/>
    </source>
</evidence>
<dbReference type="PANTHER" id="PTHR13061">
    <property type="entry name" value="DYNACTIN SUBUNIT P25"/>
    <property type="match status" value="1"/>
</dbReference>
<dbReference type="Gene3D" id="2.160.10.10">
    <property type="entry name" value="Hexapeptide repeat proteins"/>
    <property type="match status" value="1"/>
</dbReference>
<sequence length="196" mass="21313">MRLNGVKPFKTNDTFIAPSACVIGDVTNWDESSVWYGVVVRGDNASIEVGYKSNLQDRCVVNTVPALETKFPPICHIGHYVSIGSGSLLTSCRVEDFVIIGEKSIVGEGSMVESNVILEPGTVVPAYSRIPSGQRWGGNPAKFISNLDDGDKAHIQGNAEHVKDQAYEHMVEFLPYGSSYLHLEELRESGVDAIKG</sequence>
<dbReference type="SUPFAM" id="SSF51161">
    <property type="entry name" value="Trimeric LpxA-like enzymes"/>
    <property type="match status" value="1"/>
</dbReference>